<protein>
    <submittedName>
        <fullName evidence="1">AB hydrolase-1 domain-containing protein</fullName>
    </submittedName>
</protein>
<evidence type="ECO:0000313" key="2">
    <source>
        <dbReference type="Proteomes" id="UP001065298"/>
    </source>
</evidence>
<reference evidence="1" key="1">
    <citation type="submission" date="2022-06" db="EMBL/GenBank/DDBJ databases">
        <title>Fusarium solani species complex genomes reveal bases of compartmentalisation and animal pathogenesis.</title>
        <authorList>
            <person name="Tsai I.J."/>
        </authorList>
    </citation>
    <scope>NUCLEOTIDE SEQUENCE</scope>
    <source>
        <strain evidence="1">Fu6.1</strain>
    </source>
</reference>
<comment type="caution">
    <text evidence="1">The sequence shown here is derived from an EMBL/GenBank/DDBJ whole genome shotgun (WGS) entry which is preliminary data.</text>
</comment>
<keyword evidence="2" id="KW-1185">Reference proteome</keyword>
<keyword evidence="1" id="KW-0378">Hydrolase</keyword>
<sequence length="826" mass="92782">MAFSLFFAWVTLLCSLIAQVLLKIVFTLVVLLASIAVYRLTFHPLAHIPGPRLAAISSFWHAYHARNGRMAHLGKILHSRYGPVVRVGPNEVWFDTKEAFQAIYSSGSGYEKSDFYLATSLSKPRIDWHLNPHFPDTLDLLSERDVRRYRIQRRMIGPVYQTSNLLQYEAAIDDVINRAIAKLKSFKGAPVELNEWMHIIAVECLGSVVLSWSPGMLKSGTDWGSGSHAYHGWRRKSVFGLFPTIVKLEFLSKTVGRLFSSAWGVNFKTPKNFKPFFVDVGKRVSRRVNAARRPNPPKDSRQDLLTDLIRLHKVRPDFTDNYLRKMAVTNFGAGHETMASTLTSIMAVLGSLQDVQAQVSQEVLATADSSQYSTATRLPIMQALIKEVKRLYPVISMSLPRKVPKGGLHLHGFYFPPNTTVGCNPVALHRNTDVFGPDSHLFNIARWLNVDPDTSRNMERVSLSWGGGSRSCPGRHLAELVVFKLVPSLVKEFKIEAVLPPEDEGRSYFLSMLTGVKTRFIDRQAADSTTETQNPTSNIPKHSIMVQPIVTENALIRGSRIAYGVYGTGTPVVLLHGTPSSSLIWRNVVPKLVEKGFKVHVFDLLGFGLSERPWDSAVDTSMTGQVPILEGLLSLWGLDKTHIIAHDIGGGIAQRLAVFSPERVLSLTLIDVVCFDSYPSKRTKQQMQKGLEYLIKVSDNDHRAHFREWLLQAVKNPAKFEQSSLDSYLEYISGPIGQPSLFEHQVRHYDPKHTMEVAPRLGELEKIPVQLIWGADDSWQVVDWAHKLHEAIPGSELNIVEDAGHFSLEDQPERISELLLSFLNKH</sequence>
<proteinExistence type="predicted"/>
<accession>A0ACC0QUZ6</accession>
<gene>
    <name evidence="1" type="ORF">NCS57_00855000</name>
</gene>
<evidence type="ECO:0000313" key="1">
    <source>
        <dbReference type="EMBL" id="KAI8666305.1"/>
    </source>
</evidence>
<organism evidence="1 2">
    <name type="scientific">Fusarium keratoplasticum</name>
    <dbReference type="NCBI Taxonomy" id="1328300"/>
    <lineage>
        <taxon>Eukaryota</taxon>
        <taxon>Fungi</taxon>
        <taxon>Dikarya</taxon>
        <taxon>Ascomycota</taxon>
        <taxon>Pezizomycotina</taxon>
        <taxon>Sordariomycetes</taxon>
        <taxon>Hypocreomycetidae</taxon>
        <taxon>Hypocreales</taxon>
        <taxon>Nectriaceae</taxon>
        <taxon>Fusarium</taxon>
        <taxon>Fusarium solani species complex</taxon>
    </lineage>
</organism>
<dbReference type="EMBL" id="CM046508">
    <property type="protein sequence ID" value="KAI8666305.1"/>
    <property type="molecule type" value="Genomic_DNA"/>
</dbReference>
<dbReference type="Proteomes" id="UP001065298">
    <property type="component" value="Chromosome 6"/>
</dbReference>
<name>A0ACC0QUZ6_9HYPO</name>